<dbReference type="PANTHER" id="PTHR37610">
    <property type="entry name" value="CCHC-TYPE DOMAIN-CONTAINING PROTEIN"/>
    <property type="match status" value="1"/>
</dbReference>
<dbReference type="AlphaFoldDB" id="A0A8J5LQK6"/>
<keyword evidence="2" id="KW-1185">Reference proteome</keyword>
<gene>
    <name evidence="1" type="ORF">ZIOFF_012202</name>
</gene>
<sequence>MNRIKLLNTMWDANQNRVLSLPSSSGDQKDAMSATIFVKRKELWSHIDRTNPAPNSEKEEYVKWEVKDAQIMSWILGSVEPSILLNLKPYKTSREMWDYLKKIYNQSNTAQRFQLELELVSSIKGIAYATQGRFKGNKE</sequence>
<organism evidence="1 2">
    <name type="scientific">Zingiber officinale</name>
    <name type="common">Ginger</name>
    <name type="synonym">Amomum zingiber</name>
    <dbReference type="NCBI Taxonomy" id="94328"/>
    <lineage>
        <taxon>Eukaryota</taxon>
        <taxon>Viridiplantae</taxon>
        <taxon>Streptophyta</taxon>
        <taxon>Embryophyta</taxon>
        <taxon>Tracheophyta</taxon>
        <taxon>Spermatophyta</taxon>
        <taxon>Magnoliopsida</taxon>
        <taxon>Liliopsida</taxon>
        <taxon>Zingiberales</taxon>
        <taxon>Zingiberaceae</taxon>
        <taxon>Zingiber</taxon>
    </lineage>
</organism>
<accession>A0A8J5LQK6</accession>
<proteinExistence type="predicted"/>
<dbReference type="PANTHER" id="PTHR37610:SF77">
    <property type="entry name" value="INTEGRASE CATALYTIC DOMAIN-CONTAINING PROTEIN"/>
    <property type="match status" value="1"/>
</dbReference>
<protein>
    <submittedName>
        <fullName evidence="1">Uncharacterized protein</fullName>
    </submittedName>
</protein>
<evidence type="ECO:0000313" key="1">
    <source>
        <dbReference type="EMBL" id="KAG6529985.1"/>
    </source>
</evidence>
<dbReference type="Pfam" id="PF14223">
    <property type="entry name" value="Retrotran_gag_2"/>
    <property type="match status" value="1"/>
</dbReference>
<dbReference type="Proteomes" id="UP000734854">
    <property type="component" value="Unassembled WGS sequence"/>
</dbReference>
<name>A0A8J5LQK6_ZINOF</name>
<reference evidence="1 2" key="1">
    <citation type="submission" date="2020-08" db="EMBL/GenBank/DDBJ databases">
        <title>Plant Genome Project.</title>
        <authorList>
            <person name="Zhang R.-G."/>
        </authorList>
    </citation>
    <scope>NUCLEOTIDE SEQUENCE [LARGE SCALE GENOMIC DNA]</scope>
    <source>
        <tissue evidence="1">Rhizome</tissue>
    </source>
</reference>
<evidence type="ECO:0000313" key="2">
    <source>
        <dbReference type="Proteomes" id="UP000734854"/>
    </source>
</evidence>
<comment type="caution">
    <text evidence="1">The sequence shown here is derived from an EMBL/GenBank/DDBJ whole genome shotgun (WGS) entry which is preliminary data.</text>
</comment>
<dbReference type="EMBL" id="JACMSC010000003">
    <property type="protein sequence ID" value="KAG6529985.1"/>
    <property type="molecule type" value="Genomic_DNA"/>
</dbReference>